<dbReference type="EMBL" id="WJBU01000013">
    <property type="protein sequence ID" value="MRD48530.1"/>
    <property type="molecule type" value="Genomic_DNA"/>
</dbReference>
<protein>
    <submittedName>
        <fullName evidence="1">Uncharacterized protein</fullName>
    </submittedName>
</protein>
<accession>A0A844AVJ0</accession>
<dbReference type="AlphaFoldDB" id="A0A844AVJ0"/>
<comment type="caution">
    <text evidence="1">The sequence shown here is derived from an EMBL/GenBank/DDBJ whole genome shotgun (WGS) entry which is preliminary data.</text>
</comment>
<dbReference type="RefSeq" id="WP_153585845.1">
    <property type="nucleotide sequence ID" value="NZ_WJBU01000013.1"/>
</dbReference>
<sequence length="93" mass="10710">MHRQSRTRLFFFEPFKRLAGGEVRRKVDFLAQVKDLVDFGRGAQVPQLNLTGRLSEQQPRVWNGRGNAALHVDRTQFMLPLFTTTVLAARTKL</sequence>
<organism evidence="1 2">
    <name type="scientific">Caenimonas koreensis DSM 17982</name>
    <dbReference type="NCBI Taxonomy" id="1121255"/>
    <lineage>
        <taxon>Bacteria</taxon>
        <taxon>Pseudomonadati</taxon>
        <taxon>Pseudomonadota</taxon>
        <taxon>Betaproteobacteria</taxon>
        <taxon>Burkholderiales</taxon>
        <taxon>Comamonadaceae</taxon>
        <taxon>Caenimonas</taxon>
    </lineage>
</organism>
<gene>
    <name evidence="1" type="ORF">GHT07_14680</name>
</gene>
<keyword evidence="2" id="KW-1185">Reference proteome</keyword>
<reference evidence="1 2" key="1">
    <citation type="submission" date="2019-11" db="EMBL/GenBank/DDBJ databases">
        <title>Caenimonas koreensis gen. nov., sp. nov., isolated from activated sludge.</title>
        <authorList>
            <person name="Seung H.R."/>
        </authorList>
    </citation>
    <scope>NUCLEOTIDE SEQUENCE [LARGE SCALE GENOMIC DNA]</scope>
    <source>
        <strain evidence="1 2">EMB320</strain>
    </source>
</reference>
<name>A0A844AVJ0_9BURK</name>
<evidence type="ECO:0000313" key="1">
    <source>
        <dbReference type="EMBL" id="MRD48530.1"/>
    </source>
</evidence>
<evidence type="ECO:0000313" key="2">
    <source>
        <dbReference type="Proteomes" id="UP000487350"/>
    </source>
</evidence>
<proteinExistence type="predicted"/>
<dbReference type="Proteomes" id="UP000487350">
    <property type="component" value="Unassembled WGS sequence"/>
</dbReference>